<dbReference type="InterPro" id="IPR029058">
    <property type="entry name" value="AB_hydrolase_fold"/>
</dbReference>
<evidence type="ECO:0000313" key="1">
    <source>
        <dbReference type="EMBL" id="DAZ95026.1"/>
    </source>
</evidence>
<dbReference type="Gene3D" id="3.40.50.1820">
    <property type="entry name" value="alpha/beta hydrolase"/>
    <property type="match status" value="1"/>
</dbReference>
<gene>
    <name evidence="1" type="ORF">N0F65_003743</name>
</gene>
<dbReference type="Proteomes" id="UP001146120">
    <property type="component" value="Unassembled WGS sequence"/>
</dbReference>
<keyword evidence="2" id="KW-1185">Reference proteome</keyword>
<protein>
    <submittedName>
        <fullName evidence="1">Uncharacterized protein</fullName>
    </submittedName>
</protein>
<name>A0AAV2YLK7_9STRA</name>
<dbReference type="EMBL" id="DAKRPA010000221">
    <property type="protein sequence ID" value="DAZ95026.1"/>
    <property type="molecule type" value="Genomic_DNA"/>
</dbReference>
<dbReference type="PANTHER" id="PTHR22538">
    <property type="entry name" value="CILIA- AND FLAGELLA-ASSOCIATED PROTEIN 74"/>
    <property type="match status" value="1"/>
</dbReference>
<dbReference type="SUPFAM" id="SSF53474">
    <property type="entry name" value="alpha/beta-Hydrolases"/>
    <property type="match status" value="1"/>
</dbReference>
<sequence>MSELPQKCQPQPAAEAAAAKAPSSSSAAWLKRLSVAAVASACVAGAAVGLYGTHNPAFHHEGARFLQEIATAKGIQITFIPKKDSPSAPSGLRVDGYLFPQPSADGRLHFDGRLTYTHVDREYNFTLIDHKGYVTVEDLKTHKLIRNDCLIKDNIPPVSELVDAINDARVVDDVSGFDIQCTNNSKMVEFFFAGEPYVFCSKPGAALGKVHGEDLEASIQVFQDVASGFPTKESLVRPDGKDLGECDVLVDDVAPTPAPARQLLTRKLSTAVQHTHDVLQVATGGSRRGLLGSNECGCTDGLKTCLFVHGLGESLDAPAADAFPSYWGSIEQHAPCCSSYKFMRMDTTNNAWYDDTLPKKVCDTALSMVPGTKNPMQMDNIVIVGHSMGNLIFSAAIMKNFCGINPQTSKWIALAGPIEGSKSSSEAVGICKLRGTGGLNGMLESALETFGFCPSKASMMSLTYRDSPETNAELRALYDQATETYHRHVTSNLCGVNPVGLVTLRSAMYVALSMFSHHQTKQNDGAVDFGSCRAGLDINKYDKSWRTTRFYMSAINHGDASFSHGDGLWGEDRKPIRWFQCQF</sequence>
<dbReference type="PANTHER" id="PTHR22538:SF1">
    <property type="entry name" value="VWFD DOMAIN-CONTAINING PROTEIN"/>
    <property type="match status" value="1"/>
</dbReference>
<dbReference type="AlphaFoldDB" id="A0AAV2YLK7"/>
<organism evidence="1 2">
    <name type="scientific">Lagenidium giganteum</name>
    <dbReference type="NCBI Taxonomy" id="4803"/>
    <lineage>
        <taxon>Eukaryota</taxon>
        <taxon>Sar</taxon>
        <taxon>Stramenopiles</taxon>
        <taxon>Oomycota</taxon>
        <taxon>Peronosporomycetes</taxon>
        <taxon>Pythiales</taxon>
        <taxon>Pythiaceae</taxon>
    </lineage>
</organism>
<reference evidence="1" key="2">
    <citation type="journal article" date="2023" name="Microbiol Resour">
        <title>Decontamination and Annotation of the Draft Genome Sequence of the Oomycete Lagenidium giganteum ARSEF 373.</title>
        <authorList>
            <person name="Morgan W.R."/>
            <person name="Tartar A."/>
        </authorList>
    </citation>
    <scope>NUCLEOTIDE SEQUENCE</scope>
    <source>
        <strain evidence="1">ARSEF 373</strain>
    </source>
</reference>
<accession>A0AAV2YLK7</accession>
<proteinExistence type="predicted"/>
<evidence type="ECO:0000313" key="2">
    <source>
        <dbReference type="Proteomes" id="UP001146120"/>
    </source>
</evidence>
<reference evidence="1" key="1">
    <citation type="submission" date="2022-11" db="EMBL/GenBank/DDBJ databases">
        <authorList>
            <person name="Morgan W.R."/>
            <person name="Tartar A."/>
        </authorList>
    </citation>
    <scope>NUCLEOTIDE SEQUENCE</scope>
    <source>
        <strain evidence="1">ARSEF 373</strain>
    </source>
</reference>
<comment type="caution">
    <text evidence="1">The sequence shown here is derived from an EMBL/GenBank/DDBJ whole genome shotgun (WGS) entry which is preliminary data.</text>
</comment>